<keyword evidence="3" id="KW-1185">Reference proteome</keyword>
<comment type="caution">
    <text evidence="2">The sequence shown here is derived from an EMBL/GenBank/DDBJ whole genome shotgun (WGS) entry which is preliminary data.</text>
</comment>
<keyword evidence="1" id="KW-1133">Transmembrane helix</keyword>
<proteinExistence type="predicted"/>
<dbReference type="EMBL" id="BGZK01000988">
    <property type="protein sequence ID" value="GBP67693.1"/>
    <property type="molecule type" value="Genomic_DNA"/>
</dbReference>
<gene>
    <name evidence="2" type="ORF">EVAR_90543_1</name>
</gene>
<feature type="transmembrane region" description="Helical" evidence="1">
    <location>
        <begin position="80"/>
        <end position="106"/>
    </location>
</feature>
<name>A0A4C1XX62_EUMVA</name>
<keyword evidence="1" id="KW-0812">Transmembrane</keyword>
<protein>
    <submittedName>
        <fullName evidence="2">Uncharacterized protein</fullName>
    </submittedName>
</protein>
<dbReference type="AlphaFoldDB" id="A0A4C1XX62"/>
<reference evidence="2 3" key="1">
    <citation type="journal article" date="2019" name="Commun. Biol.">
        <title>The bagworm genome reveals a unique fibroin gene that provides high tensile strength.</title>
        <authorList>
            <person name="Kono N."/>
            <person name="Nakamura H."/>
            <person name="Ohtoshi R."/>
            <person name="Tomita M."/>
            <person name="Numata K."/>
            <person name="Arakawa K."/>
        </authorList>
    </citation>
    <scope>NUCLEOTIDE SEQUENCE [LARGE SCALE GENOMIC DNA]</scope>
</reference>
<sequence>MKNVETAGASITGMVTLRVPSTAVRTFRYSERTHDTRNYDKSVRRCRAKKTQSRQRNGRAVGRDSIKIRRVSGCGNYRRGYAYVCMRMCVCVCVFVCVLFTAFPYFPALVKICQPPYDEDGKFATCYSYLSKIE</sequence>
<evidence type="ECO:0000256" key="1">
    <source>
        <dbReference type="SAM" id="Phobius"/>
    </source>
</evidence>
<evidence type="ECO:0000313" key="3">
    <source>
        <dbReference type="Proteomes" id="UP000299102"/>
    </source>
</evidence>
<accession>A0A4C1XX62</accession>
<dbReference type="Proteomes" id="UP000299102">
    <property type="component" value="Unassembled WGS sequence"/>
</dbReference>
<evidence type="ECO:0000313" key="2">
    <source>
        <dbReference type="EMBL" id="GBP67693.1"/>
    </source>
</evidence>
<keyword evidence="1" id="KW-0472">Membrane</keyword>
<organism evidence="2 3">
    <name type="scientific">Eumeta variegata</name>
    <name type="common">Bagworm moth</name>
    <name type="synonym">Eumeta japonica</name>
    <dbReference type="NCBI Taxonomy" id="151549"/>
    <lineage>
        <taxon>Eukaryota</taxon>
        <taxon>Metazoa</taxon>
        <taxon>Ecdysozoa</taxon>
        <taxon>Arthropoda</taxon>
        <taxon>Hexapoda</taxon>
        <taxon>Insecta</taxon>
        <taxon>Pterygota</taxon>
        <taxon>Neoptera</taxon>
        <taxon>Endopterygota</taxon>
        <taxon>Lepidoptera</taxon>
        <taxon>Glossata</taxon>
        <taxon>Ditrysia</taxon>
        <taxon>Tineoidea</taxon>
        <taxon>Psychidae</taxon>
        <taxon>Oiketicinae</taxon>
        <taxon>Eumeta</taxon>
    </lineage>
</organism>